<evidence type="ECO:0000313" key="3">
    <source>
        <dbReference type="Proteomes" id="UP000285430"/>
    </source>
</evidence>
<evidence type="ECO:0000256" key="1">
    <source>
        <dbReference type="SAM" id="MobiDB-lite"/>
    </source>
</evidence>
<comment type="caution">
    <text evidence="2">The sequence shown here is derived from an EMBL/GenBank/DDBJ whole genome shotgun (WGS) entry which is preliminary data.</text>
</comment>
<organism evidence="2 3">
    <name type="scientific">Aphanomyces astaci</name>
    <name type="common">Crayfish plague agent</name>
    <dbReference type="NCBI Taxonomy" id="112090"/>
    <lineage>
        <taxon>Eukaryota</taxon>
        <taxon>Sar</taxon>
        <taxon>Stramenopiles</taxon>
        <taxon>Oomycota</taxon>
        <taxon>Saprolegniomycetes</taxon>
        <taxon>Saprolegniales</taxon>
        <taxon>Verrucalvaceae</taxon>
        <taxon>Aphanomyces</taxon>
    </lineage>
</organism>
<accession>A0A418FJG3</accession>
<evidence type="ECO:0008006" key="4">
    <source>
        <dbReference type="Google" id="ProtNLM"/>
    </source>
</evidence>
<dbReference type="AlphaFoldDB" id="A0A418FJG3"/>
<feature type="compositionally biased region" description="Basic and acidic residues" evidence="1">
    <location>
        <begin position="183"/>
        <end position="194"/>
    </location>
</feature>
<reference evidence="2 3" key="1">
    <citation type="submission" date="2018-08" db="EMBL/GenBank/DDBJ databases">
        <title>Aphanomyces genome sequencing and annotation.</title>
        <authorList>
            <person name="Minardi D."/>
            <person name="Oidtmann B."/>
            <person name="Van Der Giezen M."/>
            <person name="Studholme D.J."/>
        </authorList>
    </citation>
    <scope>NUCLEOTIDE SEQUENCE [LARGE SCALE GENOMIC DNA]</scope>
    <source>
        <strain evidence="2 3">Da</strain>
    </source>
</reference>
<proteinExistence type="predicted"/>
<protein>
    <recommendedName>
        <fullName evidence="4">Myb-like domain-containing protein</fullName>
    </recommendedName>
</protein>
<dbReference type="VEuPathDB" id="FungiDB:H257_12323"/>
<sequence length="205" mass="23278">MTNNEKRRNWTSDEDRAFLIQVAADRPFGAEKGQLKKAWQAVADKWMACDHFGRVVDGKKFDAASVILSGSDEDELEKHVLLDDICTLLDDMKNAPATQTQGDSDKDKIEQGGLLVRDMAMKTLKRQCGGDADESQKRPAVENRRNSLATVIAAESERELAVCEKELDFQRQNLNCDIQQRELDRDERKAEQEHQVVMAKLRRTS</sequence>
<name>A0A418FJG3_APHAT</name>
<feature type="region of interest" description="Disordered" evidence="1">
    <location>
        <begin position="183"/>
        <end position="205"/>
    </location>
</feature>
<evidence type="ECO:0000313" key="2">
    <source>
        <dbReference type="EMBL" id="RHZ30349.1"/>
    </source>
</evidence>
<dbReference type="EMBL" id="QUTH01001490">
    <property type="protein sequence ID" value="RHZ30349.1"/>
    <property type="molecule type" value="Genomic_DNA"/>
</dbReference>
<dbReference type="Proteomes" id="UP000285430">
    <property type="component" value="Unassembled WGS sequence"/>
</dbReference>
<gene>
    <name evidence="2" type="ORF">DYB37_012780</name>
</gene>